<keyword evidence="13" id="KW-1185">Reference proteome</keyword>
<feature type="coiled-coil region" evidence="10">
    <location>
        <begin position="62"/>
        <end position="92"/>
    </location>
</feature>
<dbReference type="InterPro" id="IPR015866">
    <property type="entry name" value="Ser-tRNA-synth_1_N"/>
</dbReference>
<dbReference type="GO" id="GO:0006434">
    <property type="term" value="P:seryl-tRNA aminoacylation"/>
    <property type="evidence" value="ECO:0007669"/>
    <property type="project" value="UniProtKB-UniRule"/>
</dbReference>
<dbReference type="Gene3D" id="3.30.930.10">
    <property type="entry name" value="Bira Bifunctional Protein, Domain 2"/>
    <property type="match status" value="1"/>
</dbReference>
<feature type="site" description="Important for serine binding" evidence="8">
    <location>
        <position position="370"/>
    </location>
</feature>
<dbReference type="PANTHER" id="PTHR11778">
    <property type="entry name" value="SERYL-TRNA SYNTHETASE"/>
    <property type="match status" value="1"/>
</dbReference>
<dbReference type="EMBL" id="CP031264">
    <property type="protein sequence ID" value="AXI77309.1"/>
    <property type="molecule type" value="Genomic_DNA"/>
</dbReference>
<keyword evidence="5" id="KW-0648">Protein biosynthesis</keyword>
<feature type="binding site" evidence="8">
    <location>
        <position position="218"/>
    </location>
    <ligand>
        <name>L-serine</name>
        <dbReference type="ChEBI" id="CHEBI:33384"/>
    </ligand>
</feature>
<evidence type="ECO:0000313" key="13">
    <source>
        <dbReference type="Proteomes" id="UP000249340"/>
    </source>
</evidence>
<dbReference type="Proteomes" id="UP000249340">
    <property type="component" value="Chromosome"/>
</dbReference>
<dbReference type="PIRSF" id="PIRSF001529">
    <property type="entry name" value="Ser-tRNA-synth_IIa"/>
    <property type="match status" value="1"/>
</dbReference>
<evidence type="ECO:0000256" key="2">
    <source>
        <dbReference type="ARBA" id="ARBA00022598"/>
    </source>
</evidence>
<dbReference type="Gene3D" id="1.10.287.40">
    <property type="entry name" value="Serine-tRNA synthetase, tRNA binding domain"/>
    <property type="match status" value="1"/>
</dbReference>
<dbReference type="Pfam" id="PF00587">
    <property type="entry name" value="tRNA-synt_2b"/>
    <property type="match status" value="1"/>
</dbReference>
<feature type="binding site" evidence="9">
    <location>
        <begin position="336"/>
        <end position="339"/>
    </location>
    <ligand>
        <name>ATP</name>
        <dbReference type="ChEBI" id="CHEBI:30616"/>
    </ligand>
</feature>
<evidence type="ECO:0000256" key="8">
    <source>
        <dbReference type="PIRSR" id="PIRSR001529-1"/>
    </source>
</evidence>
<dbReference type="NCBIfam" id="TIGR00414">
    <property type="entry name" value="serS"/>
    <property type="match status" value="1"/>
</dbReference>
<feature type="binding site" evidence="8">
    <location>
        <position position="368"/>
    </location>
    <ligand>
        <name>L-serine</name>
        <dbReference type="ChEBI" id="CHEBI:33384"/>
    </ligand>
</feature>
<evidence type="ECO:0000256" key="3">
    <source>
        <dbReference type="ARBA" id="ARBA00022741"/>
    </source>
</evidence>
<dbReference type="InterPro" id="IPR002314">
    <property type="entry name" value="aa-tRNA-synt_IIb"/>
</dbReference>
<evidence type="ECO:0000313" key="12">
    <source>
        <dbReference type="EMBL" id="AXI77309.1"/>
    </source>
</evidence>
<feature type="binding site" evidence="8">
    <location>
        <position position="272"/>
    </location>
    <ligand>
        <name>L-serine</name>
        <dbReference type="ChEBI" id="CHEBI:33384"/>
    </ligand>
</feature>
<feature type="domain" description="Aminoacyl-transfer RNA synthetases class-II family profile" evidence="11">
    <location>
        <begin position="165"/>
        <end position="394"/>
    </location>
</feature>
<dbReference type="KEGG" id="stri:C7M71_007480"/>
<keyword evidence="10" id="KW-0175">Coiled coil</keyword>
<dbReference type="EC" id="6.1.1.11" evidence="1 7"/>
<dbReference type="GO" id="GO:0005524">
    <property type="term" value="F:ATP binding"/>
    <property type="evidence" value="ECO:0007669"/>
    <property type="project" value="UniProtKB-KW"/>
</dbReference>
<dbReference type="GO" id="GO:0005737">
    <property type="term" value="C:cytoplasm"/>
    <property type="evidence" value="ECO:0007669"/>
    <property type="project" value="UniProtKB-UniRule"/>
</dbReference>
<dbReference type="InterPro" id="IPR045864">
    <property type="entry name" value="aa-tRNA-synth_II/BPL/LPL"/>
</dbReference>
<evidence type="ECO:0000256" key="1">
    <source>
        <dbReference type="ARBA" id="ARBA00012840"/>
    </source>
</evidence>
<keyword evidence="3" id="KW-0547">Nucleotide-binding</keyword>
<dbReference type="PRINTS" id="PR00981">
    <property type="entry name" value="TRNASYNTHSER"/>
</dbReference>
<dbReference type="SUPFAM" id="SSF55681">
    <property type="entry name" value="Class II aaRS and biotin synthetases"/>
    <property type="match status" value="1"/>
</dbReference>
<dbReference type="InterPro" id="IPR010978">
    <property type="entry name" value="tRNA-bd_arm"/>
</dbReference>
<evidence type="ECO:0000256" key="9">
    <source>
        <dbReference type="PIRSR" id="PIRSR001529-2"/>
    </source>
</evidence>
<evidence type="ECO:0000256" key="10">
    <source>
        <dbReference type="SAM" id="Coils"/>
    </source>
</evidence>
<name>A0A345SUA4_9ACTN</name>
<protein>
    <recommendedName>
        <fullName evidence="1 7">Serine--tRNA ligase</fullName>
        <ecNumber evidence="1 7">6.1.1.11</ecNumber>
    </recommendedName>
</protein>
<evidence type="ECO:0000256" key="4">
    <source>
        <dbReference type="ARBA" id="ARBA00022840"/>
    </source>
</evidence>
<feature type="binding site" evidence="9">
    <location>
        <begin position="265"/>
        <end position="268"/>
    </location>
    <ligand>
        <name>ATP</name>
        <dbReference type="ChEBI" id="CHEBI:30616"/>
    </ligand>
</feature>
<dbReference type="InterPro" id="IPR033729">
    <property type="entry name" value="SerRS_core"/>
</dbReference>
<dbReference type="InterPro" id="IPR002317">
    <property type="entry name" value="Ser-tRNA-ligase_type_1"/>
</dbReference>
<dbReference type="InterPro" id="IPR006195">
    <property type="entry name" value="aa-tRNA-synth_II"/>
</dbReference>
<dbReference type="AlphaFoldDB" id="A0A345SUA4"/>
<dbReference type="OrthoDB" id="9804647at2"/>
<feature type="binding site" evidence="9">
    <location>
        <begin position="249"/>
        <end position="251"/>
    </location>
    <ligand>
        <name>ATP</name>
        <dbReference type="ChEBI" id="CHEBI:30616"/>
    </ligand>
</feature>
<proteinExistence type="predicted"/>
<evidence type="ECO:0000256" key="6">
    <source>
        <dbReference type="ARBA" id="ARBA00023146"/>
    </source>
</evidence>
<evidence type="ECO:0000259" key="11">
    <source>
        <dbReference type="PROSITE" id="PS50862"/>
    </source>
</evidence>
<keyword evidence="6" id="KW-0030">Aminoacyl-tRNA synthetase</keyword>
<keyword evidence="2 12" id="KW-0436">Ligase</keyword>
<dbReference type="GO" id="GO:0004828">
    <property type="term" value="F:serine-tRNA ligase activity"/>
    <property type="evidence" value="ECO:0007669"/>
    <property type="project" value="UniProtKB-UniRule"/>
</dbReference>
<dbReference type="PROSITE" id="PS50862">
    <property type="entry name" value="AA_TRNA_LIGASE_II"/>
    <property type="match status" value="1"/>
</dbReference>
<dbReference type="CDD" id="cd00770">
    <property type="entry name" value="SerRS_core"/>
    <property type="match status" value="1"/>
</dbReference>
<organism evidence="12 13">
    <name type="scientific">Peterkaempfera bronchialis</name>
    <dbReference type="NCBI Taxonomy" id="2126346"/>
    <lineage>
        <taxon>Bacteria</taxon>
        <taxon>Bacillati</taxon>
        <taxon>Actinomycetota</taxon>
        <taxon>Actinomycetes</taxon>
        <taxon>Kitasatosporales</taxon>
        <taxon>Streptomycetaceae</taxon>
        <taxon>Peterkaempfera</taxon>
    </lineage>
</organism>
<dbReference type="Pfam" id="PF02403">
    <property type="entry name" value="Seryl_tRNA_N"/>
    <property type="match status" value="1"/>
</dbReference>
<dbReference type="SUPFAM" id="SSF46589">
    <property type="entry name" value="tRNA-binding arm"/>
    <property type="match status" value="1"/>
</dbReference>
<dbReference type="RefSeq" id="WP_111490571.1">
    <property type="nucleotide sequence ID" value="NZ_CP031264.1"/>
</dbReference>
<accession>A0A345SUA4</accession>
<keyword evidence="4 9" id="KW-0067">ATP-binding</keyword>
<evidence type="ECO:0000256" key="5">
    <source>
        <dbReference type="ARBA" id="ARBA00022917"/>
    </source>
</evidence>
<gene>
    <name evidence="12" type="ORF">C7M71_007480</name>
</gene>
<evidence type="ECO:0000256" key="7">
    <source>
        <dbReference type="NCBIfam" id="TIGR00414"/>
    </source>
</evidence>
<dbReference type="InterPro" id="IPR042103">
    <property type="entry name" value="SerRS_1_N_sf"/>
</dbReference>
<reference evidence="13" key="1">
    <citation type="submission" date="2018-07" db="EMBL/GenBank/DDBJ databases">
        <title>Streptacidiphilus bronchialis DSM 106435 chromosome.</title>
        <authorList>
            <person name="Batra D."/>
            <person name="Gulvik C.A."/>
        </authorList>
    </citation>
    <scope>NUCLEOTIDE SEQUENCE [LARGE SCALE GENOMIC DNA]</scope>
    <source>
        <strain evidence="13">DSM 106435</strain>
    </source>
</reference>
<feature type="binding site" evidence="8">
    <location>
        <position position="249"/>
    </location>
    <ligand>
        <name>L-serine</name>
        <dbReference type="ChEBI" id="CHEBI:33384"/>
    </ligand>
</feature>
<sequence length="410" mass="45850">MIDLKAARREPDRYRAALARRGSAEDFDALLAVDEKWRGLTERVDSLRSQKRPKGAPTPEEFEALRRLKEELRQSEQELSAADSERQALLDRLPNLPHPTAPDGGEDDAKLVRTWGRVPTFSFTPKDHLELASPSGRVDMQRGARLSGSRFAYRIGDVALTEMALYRFVIDKLAGQGFLPVLAPVLVNERAMYGTGYLPTDESNLYCLDKDGLYLSGTSEVALAGIHMDERLEEDQVPARYTAFSTNFRREAGAAGKDTRGMFRVHQFDKVEMFVYCLPEQSEEIHEELLANEEEIIQALGLPYRVVNIAVGDLGSPAAKKYDIEAWFPVQERYREVTSCSNTTDYQARRLNTRVRRNGGLEFVHTLNGTGITARALLAIMENFQDEGGAVAVPQVLQDFGAPARIGHTS</sequence>